<dbReference type="EMBL" id="GGEC01068445">
    <property type="protein sequence ID" value="MBX48929.1"/>
    <property type="molecule type" value="Transcribed_RNA"/>
</dbReference>
<protein>
    <submittedName>
        <fullName evidence="1">Uncharacterized protein</fullName>
    </submittedName>
</protein>
<reference evidence="1" key="1">
    <citation type="submission" date="2018-02" db="EMBL/GenBank/DDBJ databases">
        <title>Rhizophora mucronata_Transcriptome.</title>
        <authorList>
            <person name="Meera S.P."/>
            <person name="Sreeshan A."/>
            <person name="Augustine A."/>
        </authorList>
    </citation>
    <scope>NUCLEOTIDE SEQUENCE</scope>
    <source>
        <tissue evidence="1">Leaf</tissue>
    </source>
</reference>
<accession>A0A2P2P2M3</accession>
<proteinExistence type="predicted"/>
<dbReference type="AlphaFoldDB" id="A0A2P2P2M3"/>
<organism evidence="1">
    <name type="scientific">Rhizophora mucronata</name>
    <name type="common">Asiatic mangrove</name>
    <dbReference type="NCBI Taxonomy" id="61149"/>
    <lineage>
        <taxon>Eukaryota</taxon>
        <taxon>Viridiplantae</taxon>
        <taxon>Streptophyta</taxon>
        <taxon>Embryophyta</taxon>
        <taxon>Tracheophyta</taxon>
        <taxon>Spermatophyta</taxon>
        <taxon>Magnoliopsida</taxon>
        <taxon>eudicotyledons</taxon>
        <taxon>Gunneridae</taxon>
        <taxon>Pentapetalae</taxon>
        <taxon>rosids</taxon>
        <taxon>fabids</taxon>
        <taxon>Malpighiales</taxon>
        <taxon>Rhizophoraceae</taxon>
        <taxon>Rhizophora</taxon>
    </lineage>
</organism>
<sequence>MFSVCQIECTLEKKMDKCSTHPPTLQSRVTLLGVHFKL</sequence>
<evidence type="ECO:0000313" key="1">
    <source>
        <dbReference type="EMBL" id="MBX48929.1"/>
    </source>
</evidence>
<name>A0A2P2P2M3_RHIMU</name>